<dbReference type="EMBL" id="JBBJBU010000008">
    <property type="protein sequence ID" value="KAK7204535.1"/>
    <property type="molecule type" value="Genomic_DNA"/>
</dbReference>
<protein>
    <submittedName>
        <fullName evidence="13">ABC-2 type transporter-domain-containing protein</fullName>
    </submittedName>
</protein>
<dbReference type="Proteomes" id="UP001498771">
    <property type="component" value="Unassembled WGS sequence"/>
</dbReference>
<keyword evidence="5" id="KW-0677">Repeat</keyword>
<feature type="region of interest" description="Disordered" evidence="10">
    <location>
        <begin position="759"/>
        <end position="799"/>
    </location>
</feature>
<keyword evidence="14" id="KW-1185">Reference proteome</keyword>
<evidence type="ECO:0000256" key="4">
    <source>
        <dbReference type="ARBA" id="ARBA00022692"/>
    </source>
</evidence>
<dbReference type="InterPro" id="IPR003593">
    <property type="entry name" value="AAA+_ATPase"/>
</dbReference>
<dbReference type="InterPro" id="IPR013525">
    <property type="entry name" value="ABC2_TM"/>
</dbReference>
<dbReference type="Pfam" id="PF19055">
    <property type="entry name" value="ABC2_membrane_7"/>
    <property type="match status" value="1"/>
</dbReference>
<comment type="caution">
    <text evidence="13">The sequence shown here is derived from an EMBL/GenBank/DDBJ whole genome shotgun (WGS) entry which is preliminary data.</text>
</comment>
<evidence type="ECO:0000256" key="1">
    <source>
        <dbReference type="ARBA" id="ARBA00004141"/>
    </source>
</evidence>
<evidence type="ECO:0000256" key="9">
    <source>
        <dbReference type="ARBA" id="ARBA00023136"/>
    </source>
</evidence>
<evidence type="ECO:0000256" key="3">
    <source>
        <dbReference type="ARBA" id="ARBA00022448"/>
    </source>
</evidence>
<keyword evidence="8 11" id="KW-1133">Transmembrane helix</keyword>
<name>A0ABR1F3X2_9ASCO</name>
<feature type="transmembrane region" description="Helical" evidence="11">
    <location>
        <begin position="462"/>
        <end position="485"/>
    </location>
</feature>
<evidence type="ECO:0000256" key="2">
    <source>
        <dbReference type="ARBA" id="ARBA00006012"/>
    </source>
</evidence>
<feature type="transmembrane region" description="Helical" evidence="11">
    <location>
        <begin position="539"/>
        <end position="563"/>
    </location>
</feature>
<gene>
    <name evidence="13" type="ORF">BZA70DRAFT_281078</name>
</gene>
<dbReference type="Pfam" id="PF01061">
    <property type="entry name" value="ABC2_membrane"/>
    <property type="match status" value="2"/>
</dbReference>
<evidence type="ECO:0000256" key="5">
    <source>
        <dbReference type="ARBA" id="ARBA00022737"/>
    </source>
</evidence>
<dbReference type="InterPro" id="IPR043926">
    <property type="entry name" value="ABCG_dom"/>
</dbReference>
<accession>A0ABR1F3X2</accession>
<feature type="domain" description="ABC transporter" evidence="12">
    <location>
        <begin position="103"/>
        <end position="352"/>
    </location>
</feature>
<dbReference type="SUPFAM" id="SSF52540">
    <property type="entry name" value="P-loop containing nucleoside triphosphate hydrolases"/>
    <property type="match status" value="2"/>
</dbReference>
<reference evidence="13 14" key="1">
    <citation type="submission" date="2024-03" db="EMBL/GenBank/DDBJ databases">
        <title>Genome-scale model development and genomic sequencing of the oleaginous clade Lipomyces.</title>
        <authorList>
            <consortium name="Lawrence Berkeley National Laboratory"/>
            <person name="Czajka J.J."/>
            <person name="Han Y."/>
            <person name="Kim J."/>
            <person name="Mondo S.J."/>
            <person name="Hofstad B.A."/>
            <person name="Robles A."/>
            <person name="Haridas S."/>
            <person name="Riley R."/>
            <person name="LaButti K."/>
            <person name="Pangilinan J."/>
            <person name="Andreopoulos W."/>
            <person name="Lipzen A."/>
            <person name="Yan J."/>
            <person name="Wang M."/>
            <person name="Ng V."/>
            <person name="Grigoriev I.V."/>
            <person name="Spatafora J.W."/>
            <person name="Magnuson J.K."/>
            <person name="Baker S.E."/>
            <person name="Pomraning K.R."/>
        </authorList>
    </citation>
    <scope>NUCLEOTIDE SEQUENCE [LARGE SCALE GENOMIC DNA]</scope>
    <source>
        <strain evidence="13 14">Phaff 52-87</strain>
    </source>
</reference>
<dbReference type="Pfam" id="PF00005">
    <property type="entry name" value="ABC_tran"/>
    <property type="match status" value="2"/>
</dbReference>
<comment type="subcellular location">
    <subcellularLocation>
        <location evidence="1">Membrane</location>
        <topology evidence="1">Multi-pass membrane protein</topology>
    </subcellularLocation>
</comment>
<feature type="transmembrane region" description="Helical" evidence="11">
    <location>
        <begin position="1198"/>
        <end position="1216"/>
    </location>
</feature>
<comment type="similarity">
    <text evidence="2">Belongs to the ABC transporter superfamily. ABCG family. PDR (TC 3.A.1.205) subfamily.</text>
</comment>
<feature type="transmembrane region" description="Helical" evidence="11">
    <location>
        <begin position="497"/>
        <end position="518"/>
    </location>
</feature>
<dbReference type="InterPro" id="IPR027417">
    <property type="entry name" value="P-loop_NTPase"/>
</dbReference>
<keyword evidence="7" id="KW-0067">ATP-binding</keyword>
<evidence type="ECO:0000259" key="12">
    <source>
        <dbReference type="PROSITE" id="PS50893"/>
    </source>
</evidence>
<feature type="transmembrane region" description="Helical" evidence="11">
    <location>
        <begin position="1167"/>
        <end position="1186"/>
    </location>
</feature>
<evidence type="ECO:0000256" key="7">
    <source>
        <dbReference type="ARBA" id="ARBA00022840"/>
    </source>
</evidence>
<feature type="transmembrane region" description="Helical" evidence="11">
    <location>
        <begin position="1247"/>
        <end position="1268"/>
    </location>
</feature>
<dbReference type="InterPro" id="IPR010929">
    <property type="entry name" value="PDR_CDR_ABC"/>
</dbReference>
<proteinExistence type="inferred from homology"/>
<feature type="transmembrane region" description="Helical" evidence="11">
    <location>
        <begin position="1280"/>
        <end position="1301"/>
    </location>
</feature>
<feature type="domain" description="ABC transporter" evidence="12">
    <location>
        <begin position="828"/>
        <end position="1071"/>
    </location>
</feature>
<dbReference type="InterPro" id="IPR034003">
    <property type="entry name" value="ABCG_PDR_2"/>
</dbReference>
<evidence type="ECO:0000313" key="13">
    <source>
        <dbReference type="EMBL" id="KAK7204535.1"/>
    </source>
</evidence>
<evidence type="ECO:0000313" key="14">
    <source>
        <dbReference type="Proteomes" id="UP001498771"/>
    </source>
</evidence>
<dbReference type="Gene3D" id="3.40.50.300">
    <property type="entry name" value="P-loop containing nucleotide triphosphate hydrolases"/>
    <property type="match status" value="2"/>
</dbReference>
<dbReference type="RefSeq" id="XP_064767568.1">
    <property type="nucleotide sequence ID" value="XM_064913060.1"/>
</dbReference>
<dbReference type="PROSITE" id="PS00211">
    <property type="entry name" value="ABC_TRANSPORTER_1"/>
    <property type="match status" value="1"/>
</dbReference>
<feature type="transmembrane region" description="Helical" evidence="11">
    <location>
        <begin position="1436"/>
        <end position="1456"/>
    </location>
</feature>
<dbReference type="InterPro" id="IPR034001">
    <property type="entry name" value="ABCG_PDR_1"/>
</dbReference>
<dbReference type="Pfam" id="PF06422">
    <property type="entry name" value="PDR_CDR"/>
    <property type="match status" value="1"/>
</dbReference>
<evidence type="ECO:0000256" key="8">
    <source>
        <dbReference type="ARBA" id="ARBA00022989"/>
    </source>
</evidence>
<dbReference type="InterPro" id="IPR003439">
    <property type="entry name" value="ABC_transporter-like_ATP-bd"/>
</dbReference>
<dbReference type="CDD" id="cd03233">
    <property type="entry name" value="ABCG_PDR_domain1"/>
    <property type="match status" value="1"/>
</dbReference>
<dbReference type="CDD" id="cd03232">
    <property type="entry name" value="ABCG_PDR_domain2"/>
    <property type="match status" value="1"/>
</dbReference>
<keyword evidence="9 11" id="KW-0472">Membrane</keyword>
<dbReference type="GeneID" id="90038572"/>
<evidence type="ECO:0000256" key="11">
    <source>
        <dbReference type="SAM" id="Phobius"/>
    </source>
</evidence>
<dbReference type="InterPro" id="IPR017871">
    <property type="entry name" value="ABC_transporter-like_CS"/>
</dbReference>
<keyword evidence="6" id="KW-0547">Nucleotide-binding</keyword>
<dbReference type="SMART" id="SM00382">
    <property type="entry name" value="AAA"/>
    <property type="match status" value="2"/>
</dbReference>
<keyword evidence="4 11" id="KW-0812">Transmembrane</keyword>
<keyword evidence="3" id="KW-0813">Transport</keyword>
<evidence type="ECO:0000256" key="6">
    <source>
        <dbReference type="ARBA" id="ARBA00022741"/>
    </source>
</evidence>
<feature type="transmembrane region" description="Helical" evidence="11">
    <location>
        <begin position="575"/>
        <end position="592"/>
    </location>
</feature>
<dbReference type="PANTHER" id="PTHR19241">
    <property type="entry name" value="ATP-BINDING CASSETTE TRANSPORTER"/>
    <property type="match status" value="1"/>
</dbReference>
<sequence length="1477" mass="165359">MADLEAQAQSDDYSHLRDVDQTHLAALSHTLSSRSADRADRDLSPDDFQLESVLRRRLHASAQSGILDRAVGVLFRDLSVRGIDMATTSLFTLGEILMTPFRIREKIAGVRNRQLRFLIQHTNGLVNKGEMLLVLGRPGAGCSTFLRTIAGEVESYVDVDGTLLYDGIDQQTMKARFRGDLLYSAETDEHFPTLNVDQTLSFAADIKAPQLRPGAVSRKQYVADVRDTLATVFGLTHTFHTPVGDDYVRGVSGGERKRVSLAEVLAGRAQLVCWDNSTRGLDASTALEYTHTIRTTTNLLKNTAIVAIYQAGENIYRLFDKVTVLYLGRQVYFGPVAEARAYFERMGYYCPPRQTTAEFLTAVTDPAGRFLRSDAPKDVPVTADQFEAYWHNSPEYQRVVAEVEQAISACNPDENLKLLNESASQERAGFAKRHDSPYVLSFAQQLRVLIRRGFERQKGDRAYMIANVFASIFQSLITGSLFYNIPHTYAGSFSRGGVLFFSVLFFTLNSLAEMAVLYPQRKIVDKQRRYAFYHPGAEALAYMITAMPVKMVSVTIFTLILYFMTNLNRTPGQFFFLYLIVNVTTFTMTAFFQMIASYTPSLEAANAVAGLFLMMVFIYAGYLIPRPFMKVWFGWLSRANPLAYAFESLMASEFHGSEYSCTEVLIPQGSAAYDAIPLANKVCAATGSRPGRDYILGDDYIGDAFEYKWSHAWRNFGLLIVFAIGFVVLYAIGCEIRKPSGTQGDVLIFKRGHVPEEEELKRRQQQGGNADLDGRAAAVVEVESESEKPGLSDSSDSGSKTAVALDEEAMLGKLPSRVNSTLQMNEIFSWQNVNYTVTLDDGEKRQLLCDVQGYTKPGTLTALMGESGAGKTTLLNTLAQRIDVGVISGGMLVDGKALNAGFKRRTGYVQQQDMHVAESTVRESLRFAALLRQPATVPIAEKYEYVETVIEMLGMEAYAEAIVGSPGSGLNVEQRKKLSIGVELASKPSLLLFLDEPTSGLDSQSAWAVVQLLRKLANAGQSILCTIHQPSATLFEQFDKLLLLKKGGQTVYFGEIGDNSRKVIEYFEGQGAPKCGSEENPAEYILNCIGAGATAVVDRNWYEVWQRSTNYEALTREIAELHAELSQLPAKEVGKEFTGKFAVPWTTQALAVVIRTYQTYWRSPSYLMAKLMLLITGGLFVGFSFWHNEFSVQGVQNLIFGVFLPIVLAAPLINQLQPRAIEIRELYDVREAASNTYHWSALQLSMLLVEIPYNILFTTVFYCCYYFPADYFREASRAGYFYFSYAILYTSFWTTFGLAITTFVPDAATANIATSVFFSMILSFAGFFQPPSMFPGFWVFMYRISPHTYFLQSLLGTVLHGGKITCKENEFNIFTPPGSMTCYEYAGEFTEQAGGYLNNPNATSNCEFCKWQVADQYLETVGVNYGQRWRNVGIEIGFVLFNVFFMFAGFYLFRVMKWRRPGFLRREKKEEEKKVEV</sequence>
<dbReference type="PROSITE" id="PS50893">
    <property type="entry name" value="ABC_TRANSPORTER_2"/>
    <property type="match status" value="2"/>
</dbReference>
<feature type="transmembrane region" description="Helical" evidence="11">
    <location>
        <begin position="712"/>
        <end position="732"/>
    </location>
</feature>
<organism evidence="13 14">
    <name type="scientific">Myxozyma melibiosi</name>
    <dbReference type="NCBI Taxonomy" id="54550"/>
    <lineage>
        <taxon>Eukaryota</taxon>
        <taxon>Fungi</taxon>
        <taxon>Dikarya</taxon>
        <taxon>Ascomycota</taxon>
        <taxon>Saccharomycotina</taxon>
        <taxon>Lipomycetes</taxon>
        <taxon>Lipomycetales</taxon>
        <taxon>Lipomycetaceae</taxon>
        <taxon>Myxozyma</taxon>
    </lineage>
</organism>
<evidence type="ECO:0000256" key="10">
    <source>
        <dbReference type="SAM" id="MobiDB-lite"/>
    </source>
</evidence>
<feature type="transmembrane region" description="Helical" evidence="11">
    <location>
        <begin position="604"/>
        <end position="624"/>
    </location>
</feature>